<name>A0ABX0GWZ5_9ACTN</name>
<dbReference type="RefSeq" id="WP_166283655.1">
    <property type="nucleotide sequence ID" value="NZ_JAANNP010000025.1"/>
</dbReference>
<keyword evidence="3" id="KW-1185">Reference proteome</keyword>
<sequence>MSQLDQADGGSTAAADPATGLGLRPVAGDALVGYFGGPPSARTRVVPSARKREWLDAGRARAGKHCLPLLMANENGWEVLNPVAVTVEWNGEDAAGNVAITADGGRRDAIAHSAFGAGVVSFAIPVLFRTPPGVNLLVRGPANRPKDGISALEGLVETDWAAVTFTMNWKLTRPGHPVRFEEGEPIAMLVPQQRGALAGLDPQWVPLDEDPVSRAGAERFHADRQQARQVNFLAEHGFAEPAPLSLKYFKGQFPDGRPAPEHETQLRLRPFREWEGAPPAEGSGPLQAGY</sequence>
<comment type="caution">
    <text evidence="2">The sequence shown here is derived from an EMBL/GenBank/DDBJ whole genome shotgun (WGS) entry which is preliminary data.</text>
</comment>
<reference evidence="2 3" key="1">
    <citation type="submission" date="2020-03" db="EMBL/GenBank/DDBJ databases">
        <title>Two novel Motilibacter sp.</title>
        <authorList>
            <person name="Liu S."/>
        </authorList>
    </citation>
    <scope>NUCLEOTIDE SEQUENCE [LARGE SCALE GENOMIC DNA]</scope>
    <source>
        <strain evidence="2 3">E257</strain>
    </source>
</reference>
<evidence type="ECO:0000313" key="2">
    <source>
        <dbReference type="EMBL" id="NHC15337.1"/>
    </source>
</evidence>
<accession>A0ABX0GWZ5</accession>
<proteinExistence type="predicted"/>
<dbReference type="Proteomes" id="UP000800981">
    <property type="component" value="Unassembled WGS sequence"/>
</dbReference>
<dbReference type="EMBL" id="JAANNP010000025">
    <property type="protein sequence ID" value="NHC15337.1"/>
    <property type="molecule type" value="Genomic_DNA"/>
</dbReference>
<evidence type="ECO:0000313" key="3">
    <source>
        <dbReference type="Proteomes" id="UP000800981"/>
    </source>
</evidence>
<dbReference type="InterPro" id="IPR045709">
    <property type="entry name" value="DUF6065"/>
</dbReference>
<feature type="region of interest" description="Disordered" evidence="1">
    <location>
        <begin position="271"/>
        <end position="290"/>
    </location>
</feature>
<evidence type="ECO:0000256" key="1">
    <source>
        <dbReference type="SAM" id="MobiDB-lite"/>
    </source>
</evidence>
<organism evidence="2 3">
    <name type="scientific">Motilibacter deserti</name>
    <dbReference type="NCBI Taxonomy" id="2714956"/>
    <lineage>
        <taxon>Bacteria</taxon>
        <taxon>Bacillati</taxon>
        <taxon>Actinomycetota</taxon>
        <taxon>Actinomycetes</taxon>
        <taxon>Motilibacterales</taxon>
        <taxon>Motilibacteraceae</taxon>
        <taxon>Motilibacter</taxon>
    </lineage>
</organism>
<protein>
    <submittedName>
        <fullName evidence="2">Uncharacterized protein</fullName>
    </submittedName>
</protein>
<gene>
    <name evidence="2" type="ORF">G9H71_16260</name>
</gene>
<dbReference type="Pfam" id="PF19541">
    <property type="entry name" value="DUF6065"/>
    <property type="match status" value="1"/>
</dbReference>